<dbReference type="EMBL" id="JAUSTW010000005">
    <property type="protein sequence ID" value="MDQ0199916.1"/>
    <property type="molecule type" value="Genomic_DNA"/>
</dbReference>
<keyword evidence="9" id="KW-1185">Reference proteome</keyword>
<feature type="transmembrane region" description="Helical" evidence="6">
    <location>
        <begin position="240"/>
        <end position="258"/>
    </location>
</feature>
<feature type="transmembrane region" description="Helical" evidence="6">
    <location>
        <begin position="363"/>
        <end position="383"/>
    </location>
</feature>
<evidence type="ECO:0000256" key="6">
    <source>
        <dbReference type="SAM" id="Phobius"/>
    </source>
</evidence>
<dbReference type="InterPro" id="IPR011701">
    <property type="entry name" value="MFS"/>
</dbReference>
<name>A0ABT9XWQ2_9BACI</name>
<dbReference type="PANTHER" id="PTHR42718:SF9">
    <property type="entry name" value="MAJOR FACILITATOR SUPERFAMILY MULTIDRUG TRANSPORTER MFSC"/>
    <property type="match status" value="1"/>
</dbReference>
<dbReference type="Pfam" id="PF07690">
    <property type="entry name" value="MFS_1"/>
    <property type="match status" value="1"/>
</dbReference>
<dbReference type="Gene3D" id="1.20.1250.20">
    <property type="entry name" value="MFS general substrate transporter like domains"/>
    <property type="match status" value="1"/>
</dbReference>
<keyword evidence="4 6" id="KW-1133">Transmembrane helix</keyword>
<keyword evidence="3 6" id="KW-0812">Transmembrane</keyword>
<accession>A0ABT9XWQ2</accession>
<dbReference type="InterPro" id="IPR020846">
    <property type="entry name" value="MFS_dom"/>
</dbReference>
<feature type="transmembrane region" description="Helical" evidence="6">
    <location>
        <begin position="270"/>
        <end position="294"/>
    </location>
</feature>
<gene>
    <name evidence="8" type="ORF">J2S10_003099</name>
</gene>
<evidence type="ECO:0000313" key="8">
    <source>
        <dbReference type="EMBL" id="MDQ0199916.1"/>
    </source>
</evidence>
<feature type="transmembrane region" description="Helical" evidence="6">
    <location>
        <begin position="111"/>
        <end position="132"/>
    </location>
</feature>
<keyword evidence="2" id="KW-0813">Transport</keyword>
<dbReference type="PROSITE" id="PS50850">
    <property type="entry name" value="MFS"/>
    <property type="match status" value="1"/>
</dbReference>
<feature type="transmembrane region" description="Helical" evidence="6">
    <location>
        <begin position="20"/>
        <end position="45"/>
    </location>
</feature>
<feature type="transmembrane region" description="Helical" evidence="6">
    <location>
        <begin position="175"/>
        <end position="194"/>
    </location>
</feature>
<reference evidence="8 9" key="1">
    <citation type="submission" date="2023-07" db="EMBL/GenBank/DDBJ databases">
        <title>Genomic Encyclopedia of Type Strains, Phase IV (KMG-IV): sequencing the most valuable type-strain genomes for metagenomic binning, comparative biology and taxonomic classification.</title>
        <authorList>
            <person name="Goeker M."/>
        </authorList>
    </citation>
    <scope>NUCLEOTIDE SEQUENCE [LARGE SCALE GENOMIC DNA]</scope>
    <source>
        <strain evidence="8 9">DSM 27594</strain>
    </source>
</reference>
<evidence type="ECO:0000256" key="3">
    <source>
        <dbReference type="ARBA" id="ARBA00022692"/>
    </source>
</evidence>
<dbReference type="PANTHER" id="PTHR42718">
    <property type="entry name" value="MAJOR FACILITATOR SUPERFAMILY MULTIDRUG TRANSPORTER MFSC"/>
    <property type="match status" value="1"/>
</dbReference>
<evidence type="ECO:0000256" key="4">
    <source>
        <dbReference type="ARBA" id="ARBA00022989"/>
    </source>
</evidence>
<feature type="transmembrane region" description="Helical" evidence="6">
    <location>
        <begin position="403"/>
        <end position="423"/>
    </location>
</feature>
<dbReference type="CDD" id="cd17321">
    <property type="entry name" value="MFS_MMR_MDR_like"/>
    <property type="match status" value="1"/>
</dbReference>
<dbReference type="Proteomes" id="UP001224122">
    <property type="component" value="Unassembled WGS sequence"/>
</dbReference>
<dbReference type="Gene3D" id="1.20.1720.10">
    <property type="entry name" value="Multidrug resistance protein D"/>
    <property type="match status" value="1"/>
</dbReference>
<evidence type="ECO:0000259" key="7">
    <source>
        <dbReference type="PROSITE" id="PS50850"/>
    </source>
</evidence>
<keyword evidence="5 6" id="KW-0472">Membrane</keyword>
<proteinExistence type="predicted"/>
<dbReference type="RefSeq" id="WP_307409301.1">
    <property type="nucleotide sequence ID" value="NZ_JAUSTW010000005.1"/>
</dbReference>
<feature type="domain" description="Major facilitator superfamily (MFS) profile" evidence="7">
    <location>
        <begin position="20"/>
        <end position="458"/>
    </location>
</feature>
<feature type="transmembrane region" description="Helical" evidence="6">
    <location>
        <begin position="144"/>
        <end position="169"/>
    </location>
</feature>
<evidence type="ECO:0000313" key="9">
    <source>
        <dbReference type="Proteomes" id="UP001224122"/>
    </source>
</evidence>
<dbReference type="InterPro" id="IPR036259">
    <property type="entry name" value="MFS_trans_sf"/>
</dbReference>
<feature type="transmembrane region" description="Helical" evidence="6">
    <location>
        <begin position="57"/>
        <end position="78"/>
    </location>
</feature>
<feature type="transmembrane region" description="Helical" evidence="6">
    <location>
        <begin position="306"/>
        <end position="327"/>
    </location>
</feature>
<feature type="transmembrane region" description="Helical" evidence="6">
    <location>
        <begin position="435"/>
        <end position="452"/>
    </location>
</feature>
<sequence>MSLFSNNRKARNKNHFNQKLVAPMVLGSILNPINSSIISVALIPIGQAFGVPPSQTAWLVSALYLATAIGQPVVGKLIDIFGPRLLFLIATSLVGISSLIAIFAPNFWWLVVARALLGFGTCAGYPASMYLIRSEAERTGEESPMSILTLLAIANQTIAVVGPTLGGILIEVGGWQSTFIVNIPLSLACVFLGYSRFPRISGDSVGADRISSIDVIGIPLFGITLITALLFLMSPSWHNVYLVIISIITGIVFTVFELKLINPFIDLRVLAGNIPLILTYARGLLSATLSYSILYGYTQWLEKGRGLSPSNAGLLLLPMFLTSIIISKTTGKNPEIRRKLIVGSIVQFITMALLLFANHSSSIVYLVVIAILFGIPQGILNLANQNAIYFQASSKQMGASAGLLRTFMYMGAMLASAANGLFLKSDAITNGLHHLAIFCLVIGLILIIITLLDRSLSKIGKNAHQRY</sequence>
<organism evidence="8 9">
    <name type="scientific">Neobacillus ginsengisoli</name>
    <dbReference type="NCBI Taxonomy" id="904295"/>
    <lineage>
        <taxon>Bacteria</taxon>
        <taxon>Bacillati</taxon>
        <taxon>Bacillota</taxon>
        <taxon>Bacilli</taxon>
        <taxon>Bacillales</taxon>
        <taxon>Bacillaceae</taxon>
        <taxon>Neobacillus</taxon>
    </lineage>
</organism>
<evidence type="ECO:0000256" key="2">
    <source>
        <dbReference type="ARBA" id="ARBA00022448"/>
    </source>
</evidence>
<feature type="transmembrane region" description="Helical" evidence="6">
    <location>
        <begin position="85"/>
        <end position="105"/>
    </location>
</feature>
<comment type="subcellular location">
    <subcellularLocation>
        <location evidence="1">Cell membrane</location>
        <topology evidence="1">Multi-pass membrane protein</topology>
    </subcellularLocation>
</comment>
<feature type="transmembrane region" description="Helical" evidence="6">
    <location>
        <begin position="215"/>
        <end position="234"/>
    </location>
</feature>
<evidence type="ECO:0000256" key="1">
    <source>
        <dbReference type="ARBA" id="ARBA00004651"/>
    </source>
</evidence>
<comment type="caution">
    <text evidence="8">The sequence shown here is derived from an EMBL/GenBank/DDBJ whole genome shotgun (WGS) entry which is preliminary data.</text>
</comment>
<protein>
    <submittedName>
        <fullName evidence="8">MFS family permease</fullName>
    </submittedName>
</protein>
<feature type="transmembrane region" description="Helical" evidence="6">
    <location>
        <begin position="339"/>
        <end position="357"/>
    </location>
</feature>
<evidence type="ECO:0000256" key="5">
    <source>
        <dbReference type="ARBA" id="ARBA00023136"/>
    </source>
</evidence>
<dbReference type="SUPFAM" id="SSF103473">
    <property type="entry name" value="MFS general substrate transporter"/>
    <property type="match status" value="1"/>
</dbReference>